<evidence type="ECO:0000256" key="1">
    <source>
        <dbReference type="ARBA" id="ARBA00004141"/>
    </source>
</evidence>
<feature type="compositionally biased region" description="Basic residues" evidence="6">
    <location>
        <begin position="1"/>
        <end position="10"/>
    </location>
</feature>
<accession>A0A024TSD8</accession>
<evidence type="ECO:0000256" key="6">
    <source>
        <dbReference type="SAM" id="MobiDB-lite"/>
    </source>
</evidence>
<feature type="region of interest" description="Disordered" evidence="6">
    <location>
        <begin position="1"/>
        <end position="29"/>
    </location>
</feature>
<feature type="non-terminal residue" evidence="8">
    <location>
        <position position="1"/>
    </location>
</feature>
<evidence type="ECO:0000256" key="7">
    <source>
        <dbReference type="SAM" id="Phobius"/>
    </source>
</evidence>
<feature type="transmembrane region" description="Helical" evidence="7">
    <location>
        <begin position="447"/>
        <end position="469"/>
    </location>
</feature>
<keyword evidence="5 7" id="KW-0472">Membrane</keyword>
<dbReference type="InterPro" id="IPR039309">
    <property type="entry name" value="BT1"/>
</dbReference>
<evidence type="ECO:0000313" key="8">
    <source>
        <dbReference type="EMBL" id="ETV96267.1"/>
    </source>
</evidence>
<gene>
    <name evidence="8" type="ORF">H310_10442</name>
</gene>
<evidence type="ECO:0000256" key="3">
    <source>
        <dbReference type="ARBA" id="ARBA00022692"/>
    </source>
</evidence>
<dbReference type="OrthoDB" id="158256at2759"/>
<evidence type="ECO:0000256" key="4">
    <source>
        <dbReference type="ARBA" id="ARBA00022989"/>
    </source>
</evidence>
<feature type="transmembrane region" description="Helical" evidence="7">
    <location>
        <begin position="560"/>
        <end position="578"/>
    </location>
</feature>
<dbReference type="PANTHER" id="PTHR31585">
    <property type="entry name" value="FOLATE-BIOPTERIN TRANSPORTER 1, CHLOROPLASTIC"/>
    <property type="match status" value="1"/>
</dbReference>
<evidence type="ECO:0000256" key="2">
    <source>
        <dbReference type="ARBA" id="ARBA00022448"/>
    </source>
</evidence>
<sequence length="645" mass="68693">MPCAGPRKRVLQPAKLPGGTEPTQSAPSPIYVDMHASLGVPPAQTSSSPRPQSRALSVASTWCLLFPFTPTNKLRELVLQADEDDGDACDTNNSSPSYIMRQLHDQLVQPNRTDGALRSGGVISLWNRSHVGLVISSVLAGFMLGALPSTIVSLKVQARVATTAQLLGPAFSPIYGLSSPVMFFPASLRFSFGLVSDIFPIYGSHRMPYMLMGWAASFVSFLIGGLLLSTSVIQEPSLLLMLIACSGVTMADVAGDGLLVELAQREPVAFRGRTQGIVLAFKFLGVALSQAYIAVLEGSLFTQWTPSDPNYLGLIYSLAMLSVVPTPFVYFLATSRHPPGALPTSLTTSSPRASFLDNVIALWTCLQSKAIAAYLLFSFLFSLAIHVGNGGTSVFKREVLDVWIERSWLHHGDANVAPRQSLFVVGAGAVVFGLAMVAVTKRRWKAALAWSTIAIGVVGSLHASCTVYGTSRVSWFWYGTLLVLQVPHGIRHIVSLLPVVEYAPVGFEATMSSLAMSVQLVAVPIVTAVYSTTLQDTLVNVLEADTASITPSVQTQVGDLMALGPLASFGVFVSLIWLPNSPVEAQVWRWGGGQSRAAGWSVVALWWAGCTLLLVTSTLTMYSSWSCGVVLGGIGCSGAIVPGPS</sequence>
<dbReference type="GO" id="GO:0016020">
    <property type="term" value="C:membrane"/>
    <property type="evidence" value="ECO:0007669"/>
    <property type="project" value="UniProtKB-SubCell"/>
</dbReference>
<protein>
    <recommendedName>
        <fullName evidence="9">Major facilitator superfamily (MFS) profile domain-containing protein</fullName>
    </recommendedName>
</protein>
<feature type="transmembrane region" description="Helical" evidence="7">
    <location>
        <begin position="422"/>
        <end position="440"/>
    </location>
</feature>
<feature type="transmembrane region" description="Helical" evidence="7">
    <location>
        <begin position="131"/>
        <end position="154"/>
    </location>
</feature>
<evidence type="ECO:0008006" key="9">
    <source>
        <dbReference type="Google" id="ProtNLM"/>
    </source>
</evidence>
<dbReference type="PANTHER" id="PTHR31585:SF5">
    <property type="entry name" value="RNA-BINDING S4 DOMAIN-CONTAINING PROTEIN"/>
    <property type="match status" value="1"/>
</dbReference>
<feature type="transmembrane region" description="Helical" evidence="7">
    <location>
        <begin position="371"/>
        <end position="388"/>
    </location>
</feature>
<feature type="transmembrane region" description="Helical" evidence="7">
    <location>
        <begin position="174"/>
        <end position="199"/>
    </location>
</feature>
<dbReference type="EMBL" id="KI913977">
    <property type="protein sequence ID" value="ETV96267.1"/>
    <property type="molecule type" value="Genomic_DNA"/>
</dbReference>
<name>A0A024TSD8_9STRA</name>
<comment type="subcellular location">
    <subcellularLocation>
        <location evidence="1">Membrane</location>
        <topology evidence="1">Multi-pass membrane protein</topology>
    </subcellularLocation>
</comment>
<feature type="transmembrane region" description="Helical" evidence="7">
    <location>
        <begin position="211"/>
        <end position="233"/>
    </location>
</feature>
<evidence type="ECO:0000256" key="5">
    <source>
        <dbReference type="ARBA" id="ARBA00023136"/>
    </source>
</evidence>
<proteinExistence type="predicted"/>
<dbReference type="AlphaFoldDB" id="A0A024TSD8"/>
<feature type="transmembrane region" description="Helical" evidence="7">
    <location>
        <begin position="275"/>
        <end position="294"/>
    </location>
</feature>
<organism evidence="8">
    <name type="scientific">Aphanomyces invadans</name>
    <dbReference type="NCBI Taxonomy" id="157072"/>
    <lineage>
        <taxon>Eukaryota</taxon>
        <taxon>Sar</taxon>
        <taxon>Stramenopiles</taxon>
        <taxon>Oomycota</taxon>
        <taxon>Saprolegniomycetes</taxon>
        <taxon>Saprolegniales</taxon>
        <taxon>Verrucalvaceae</taxon>
        <taxon>Aphanomyces</taxon>
    </lineage>
</organism>
<dbReference type="RefSeq" id="XP_008875059.1">
    <property type="nucleotide sequence ID" value="XM_008876837.1"/>
</dbReference>
<dbReference type="GeneID" id="20087492"/>
<feature type="transmembrane region" description="Helical" evidence="7">
    <location>
        <begin position="314"/>
        <end position="333"/>
    </location>
</feature>
<feature type="transmembrane region" description="Helical" evidence="7">
    <location>
        <begin position="598"/>
        <end position="616"/>
    </location>
</feature>
<keyword evidence="2" id="KW-0813">Transport</keyword>
<keyword evidence="3 7" id="KW-0812">Transmembrane</keyword>
<dbReference type="Pfam" id="PF03092">
    <property type="entry name" value="BT1"/>
    <property type="match status" value="1"/>
</dbReference>
<feature type="transmembrane region" description="Helical" evidence="7">
    <location>
        <begin position="239"/>
        <end position="263"/>
    </location>
</feature>
<dbReference type="VEuPathDB" id="FungiDB:H310_10442"/>
<reference evidence="8" key="1">
    <citation type="submission" date="2013-12" db="EMBL/GenBank/DDBJ databases">
        <title>The Genome Sequence of Aphanomyces invadans NJM9701.</title>
        <authorList>
            <consortium name="The Broad Institute Genomics Platform"/>
            <person name="Russ C."/>
            <person name="Tyler B."/>
            <person name="van West P."/>
            <person name="Dieguez-Uribeondo J."/>
            <person name="Young S.K."/>
            <person name="Zeng Q."/>
            <person name="Gargeya S."/>
            <person name="Fitzgerald M."/>
            <person name="Abouelleil A."/>
            <person name="Alvarado L."/>
            <person name="Chapman S.B."/>
            <person name="Gainer-Dewar J."/>
            <person name="Goldberg J."/>
            <person name="Griggs A."/>
            <person name="Gujja S."/>
            <person name="Hansen M."/>
            <person name="Howarth C."/>
            <person name="Imamovic A."/>
            <person name="Ireland A."/>
            <person name="Larimer J."/>
            <person name="McCowan C."/>
            <person name="Murphy C."/>
            <person name="Pearson M."/>
            <person name="Poon T.W."/>
            <person name="Priest M."/>
            <person name="Roberts A."/>
            <person name="Saif S."/>
            <person name="Shea T."/>
            <person name="Sykes S."/>
            <person name="Wortman J."/>
            <person name="Nusbaum C."/>
            <person name="Birren B."/>
        </authorList>
    </citation>
    <scope>NUCLEOTIDE SEQUENCE [LARGE SCALE GENOMIC DNA]</scope>
    <source>
        <strain evidence="8">NJM9701</strain>
    </source>
</reference>
<keyword evidence="4 7" id="KW-1133">Transmembrane helix</keyword>